<feature type="binding site" evidence="6">
    <location>
        <position position="14"/>
    </location>
    <ligand>
        <name>ATP</name>
        <dbReference type="ChEBI" id="CHEBI:30616"/>
    </ligand>
</feature>
<dbReference type="PROSITE" id="PS01075">
    <property type="entry name" value="ACETATE_KINASE_1"/>
    <property type="match status" value="1"/>
</dbReference>
<proteinExistence type="inferred from homology"/>
<keyword evidence="6" id="KW-0479">Metal-binding</keyword>
<dbReference type="InterPro" id="IPR000890">
    <property type="entry name" value="Aliphatic_acid_kin_short-chain"/>
</dbReference>
<organism evidence="8 9">
    <name type="scientific">Olsenella porci</name>
    <dbReference type="NCBI Taxonomy" id="2652279"/>
    <lineage>
        <taxon>Bacteria</taxon>
        <taxon>Bacillati</taxon>
        <taxon>Actinomycetota</taxon>
        <taxon>Coriobacteriia</taxon>
        <taxon>Coriobacteriales</taxon>
        <taxon>Atopobiaceae</taxon>
        <taxon>Olsenella</taxon>
    </lineage>
</organism>
<evidence type="ECO:0000313" key="9">
    <source>
        <dbReference type="Proteomes" id="UP000469325"/>
    </source>
</evidence>
<evidence type="ECO:0000256" key="1">
    <source>
        <dbReference type="ARBA" id="ARBA00008748"/>
    </source>
</evidence>
<dbReference type="GO" id="GO:0008776">
    <property type="term" value="F:acetate kinase activity"/>
    <property type="evidence" value="ECO:0007669"/>
    <property type="project" value="UniProtKB-UniRule"/>
</dbReference>
<feature type="binding site" evidence="6">
    <location>
        <position position="7"/>
    </location>
    <ligand>
        <name>Mg(2+)</name>
        <dbReference type="ChEBI" id="CHEBI:18420"/>
    </ligand>
</feature>
<dbReference type="HAMAP" id="MF_00020">
    <property type="entry name" value="Acetate_kinase"/>
    <property type="match status" value="1"/>
</dbReference>
<protein>
    <recommendedName>
        <fullName evidence="6">Acetate kinase</fullName>
        <ecNumber evidence="6">2.7.2.1</ecNumber>
    </recommendedName>
    <alternativeName>
        <fullName evidence="6">Acetokinase</fullName>
    </alternativeName>
</protein>
<comment type="caution">
    <text evidence="8">The sequence shown here is derived from an EMBL/GenBank/DDBJ whole genome shotgun (WGS) entry which is preliminary data.</text>
</comment>
<dbReference type="GO" id="GO:0005524">
    <property type="term" value="F:ATP binding"/>
    <property type="evidence" value="ECO:0007669"/>
    <property type="project" value="UniProtKB-KW"/>
</dbReference>
<evidence type="ECO:0000256" key="7">
    <source>
        <dbReference type="RuleBase" id="RU003835"/>
    </source>
</evidence>
<keyword evidence="3 6" id="KW-0547">Nucleotide-binding</keyword>
<name>A0A6N7XQA7_9ACTN</name>
<evidence type="ECO:0000256" key="5">
    <source>
        <dbReference type="ARBA" id="ARBA00022840"/>
    </source>
</evidence>
<dbReference type="NCBIfam" id="TIGR00016">
    <property type="entry name" value="ackA"/>
    <property type="match status" value="1"/>
</dbReference>
<keyword evidence="9" id="KW-1185">Reference proteome</keyword>
<feature type="site" description="Transition state stabilizer" evidence="6">
    <location>
        <position position="235"/>
    </location>
</feature>
<dbReference type="GO" id="GO:0006085">
    <property type="term" value="P:acetyl-CoA biosynthetic process"/>
    <property type="evidence" value="ECO:0007669"/>
    <property type="project" value="UniProtKB-UniRule"/>
</dbReference>
<evidence type="ECO:0000256" key="2">
    <source>
        <dbReference type="ARBA" id="ARBA00022679"/>
    </source>
</evidence>
<dbReference type="CDD" id="cd24010">
    <property type="entry name" value="ASKHA_NBD_AcK_PK"/>
    <property type="match status" value="1"/>
</dbReference>
<feature type="binding site" evidence="6">
    <location>
        <begin position="277"/>
        <end position="279"/>
    </location>
    <ligand>
        <name>ATP</name>
        <dbReference type="ChEBI" id="CHEBI:30616"/>
    </ligand>
</feature>
<keyword evidence="5 6" id="KW-0067">ATP-binding</keyword>
<feature type="binding site" evidence="6">
    <location>
        <begin position="325"/>
        <end position="329"/>
    </location>
    <ligand>
        <name>ATP</name>
        <dbReference type="ChEBI" id="CHEBI:30616"/>
    </ligand>
</feature>
<dbReference type="PANTHER" id="PTHR21060">
    <property type="entry name" value="ACETATE KINASE"/>
    <property type="match status" value="1"/>
</dbReference>
<dbReference type="PRINTS" id="PR00471">
    <property type="entry name" value="ACETATEKNASE"/>
</dbReference>
<feature type="active site" description="Proton donor/acceptor" evidence="6">
    <location>
        <position position="144"/>
    </location>
</feature>
<comment type="subcellular location">
    <subcellularLocation>
        <location evidence="6">Cytoplasm</location>
    </subcellularLocation>
</comment>
<dbReference type="SUPFAM" id="SSF53067">
    <property type="entry name" value="Actin-like ATPase domain"/>
    <property type="match status" value="2"/>
</dbReference>
<gene>
    <name evidence="6" type="primary">ackA</name>
    <name evidence="8" type="ORF">FYJ68_08610</name>
</gene>
<feature type="site" description="Transition state stabilizer" evidence="6">
    <location>
        <position position="176"/>
    </location>
</feature>
<evidence type="ECO:0000313" key="8">
    <source>
        <dbReference type="EMBL" id="MST73164.1"/>
    </source>
</evidence>
<dbReference type="EC" id="2.7.2.1" evidence="6"/>
<dbReference type="InterPro" id="IPR043129">
    <property type="entry name" value="ATPase_NBD"/>
</dbReference>
<evidence type="ECO:0000256" key="3">
    <source>
        <dbReference type="ARBA" id="ARBA00022741"/>
    </source>
</evidence>
<dbReference type="Proteomes" id="UP000469325">
    <property type="component" value="Unassembled WGS sequence"/>
</dbReference>
<comment type="catalytic activity">
    <reaction evidence="6">
        <text>acetate + ATP = acetyl phosphate + ADP</text>
        <dbReference type="Rhea" id="RHEA:11352"/>
        <dbReference type="ChEBI" id="CHEBI:22191"/>
        <dbReference type="ChEBI" id="CHEBI:30089"/>
        <dbReference type="ChEBI" id="CHEBI:30616"/>
        <dbReference type="ChEBI" id="CHEBI:456216"/>
        <dbReference type="EC" id="2.7.2.1"/>
    </reaction>
</comment>
<evidence type="ECO:0000256" key="6">
    <source>
        <dbReference type="HAMAP-Rule" id="MF_00020"/>
    </source>
</evidence>
<feature type="binding site" evidence="6">
    <location>
        <position position="379"/>
    </location>
    <ligand>
        <name>Mg(2+)</name>
        <dbReference type="ChEBI" id="CHEBI:18420"/>
    </ligand>
</feature>
<sequence>MNVLVINAGSSSLKYQLLDTKSGKVFAKGNCERIGIDGSFIGHEENDGGKQKTEVALPDHKTAIKHVFEILDKAGFDTDKIEGIGHRVVQGGWYFPESKVVTDETLGWVREVAPLAPLHNYAEADVIQICREMFPSIGNVIVADTSFHYNMPEKAWRYALPRDVVDKLHIRKYGAHGTSHRYIWKTTNEFLKGDVHKLVSCHLGSGASLSAIKDGHDMDTTMGLTPLDGLIMGTRCGTIDPATVCYLVREGGYTIDQVDTMMNKQSGLLALSAVSSDSRDIEAGAEKGDKNCQMALEMFYYRTSQLIAEMAQSMHGFDTMAFSAGIGENSAEMRLGVAKELEWLGVKIDEKKNEVRSDEPRVISTDDSKVKVLVVPTNEELMIALDVEALLSK</sequence>
<accession>A0A6N7XQA7</accession>
<dbReference type="PIRSF" id="PIRSF000722">
    <property type="entry name" value="Acetate_prop_kin"/>
    <property type="match status" value="1"/>
</dbReference>
<dbReference type="GO" id="GO:0005737">
    <property type="term" value="C:cytoplasm"/>
    <property type="evidence" value="ECO:0007669"/>
    <property type="project" value="UniProtKB-SubCell"/>
</dbReference>
<comment type="similarity">
    <text evidence="1 6 7">Belongs to the acetokinase family.</text>
</comment>
<dbReference type="EMBL" id="VUNC01000007">
    <property type="protein sequence ID" value="MST73164.1"/>
    <property type="molecule type" value="Genomic_DNA"/>
</dbReference>
<dbReference type="Gene3D" id="3.30.420.40">
    <property type="match status" value="2"/>
</dbReference>
<keyword evidence="6" id="KW-0963">Cytoplasm</keyword>
<dbReference type="Pfam" id="PF00871">
    <property type="entry name" value="Acetate_kinase"/>
    <property type="match status" value="1"/>
</dbReference>
<reference evidence="8 9" key="1">
    <citation type="submission" date="2019-08" db="EMBL/GenBank/DDBJ databases">
        <title>In-depth cultivation of the pig gut microbiome towards novel bacterial diversity and tailored functional studies.</title>
        <authorList>
            <person name="Wylensek D."/>
            <person name="Hitch T.C.A."/>
            <person name="Clavel T."/>
        </authorList>
    </citation>
    <scope>NUCLEOTIDE SEQUENCE [LARGE SCALE GENOMIC DNA]</scope>
    <source>
        <strain evidence="8 9">CA-Schmier-601-WT-1</strain>
    </source>
</reference>
<dbReference type="InterPro" id="IPR004372">
    <property type="entry name" value="Ac/propionate_kinase"/>
</dbReference>
<keyword evidence="2 6" id="KW-0808">Transferase</keyword>
<comment type="function">
    <text evidence="6">Catalyzes the formation of acetyl phosphate from acetate and ATP. Can also catalyze the reverse reaction.</text>
</comment>
<dbReference type="PROSITE" id="PS01076">
    <property type="entry name" value="ACETATE_KINASE_2"/>
    <property type="match status" value="1"/>
</dbReference>
<feature type="binding site" evidence="6">
    <location>
        <begin position="202"/>
        <end position="206"/>
    </location>
    <ligand>
        <name>ATP</name>
        <dbReference type="ChEBI" id="CHEBI:30616"/>
    </ligand>
</feature>
<dbReference type="GO" id="GO:0006083">
    <property type="term" value="P:acetate metabolic process"/>
    <property type="evidence" value="ECO:0007669"/>
    <property type="project" value="TreeGrafter"/>
</dbReference>
<keyword evidence="4 6" id="KW-0418">Kinase</keyword>
<evidence type="ECO:0000256" key="4">
    <source>
        <dbReference type="ARBA" id="ARBA00022777"/>
    </source>
</evidence>
<dbReference type="AlphaFoldDB" id="A0A6N7XQA7"/>
<dbReference type="UniPathway" id="UPA00340">
    <property type="reaction ID" value="UER00458"/>
</dbReference>
<dbReference type="InterPro" id="IPR023865">
    <property type="entry name" value="Aliphatic_acid_kinase_CS"/>
</dbReference>
<dbReference type="PANTHER" id="PTHR21060:SF15">
    <property type="entry name" value="ACETATE KINASE-RELATED"/>
    <property type="match status" value="1"/>
</dbReference>
<comment type="pathway">
    <text evidence="6">Metabolic intermediate biosynthesis; acetyl-CoA biosynthesis; acetyl-CoA from acetate: step 1/2.</text>
</comment>
<comment type="cofactor">
    <cofactor evidence="6">
        <name>Mg(2+)</name>
        <dbReference type="ChEBI" id="CHEBI:18420"/>
    </cofactor>
    <cofactor evidence="6">
        <name>Mn(2+)</name>
        <dbReference type="ChEBI" id="CHEBI:29035"/>
    </cofactor>
    <text evidence="6">Mg(2+). Can also accept Mn(2+).</text>
</comment>
<keyword evidence="6" id="KW-0460">Magnesium</keyword>
<dbReference type="RefSeq" id="WP_154435807.1">
    <property type="nucleotide sequence ID" value="NZ_VUNC01000007.1"/>
</dbReference>
<dbReference type="GO" id="GO:0000287">
    <property type="term" value="F:magnesium ion binding"/>
    <property type="evidence" value="ECO:0007669"/>
    <property type="project" value="UniProtKB-UniRule"/>
</dbReference>
<feature type="binding site" evidence="6">
    <location>
        <position position="87"/>
    </location>
    <ligand>
        <name>substrate</name>
    </ligand>
</feature>
<comment type="subunit">
    <text evidence="6">Homodimer.</text>
</comment>